<dbReference type="InterPro" id="IPR029058">
    <property type="entry name" value="AB_hydrolase_fold"/>
</dbReference>
<proteinExistence type="predicted"/>
<reference evidence="2 3" key="1">
    <citation type="submission" date="2024-10" db="EMBL/GenBank/DDBJ databases">
        <title>Updated reference genomes for cyclostephanoid diatoms.</title>
        <authorList>
            <person name="Roberts W.R."/>
            <person name="Alverson A.J."/>
        </authorList>
    </citation>
    <scope>NUCLEOTIDE SEQUENCE [LARGE SCALE GENOMIC DNA]</scope>
    <source>
        <strain evidence="2 3">AJA228-03</strain>
    </source>
</reference>
<dbReference type="Proteomes" id="UP001530377">
    <property type="component" value="Unassembled WGS sequence"/>
</dbReference>
<name>A0ABD3RVL7_9STRA</name>
<dbReference type="EMBL" id="JALLPB020000157">
    <property type="protein sequence ID" value="KAL3816259.1"/>
    <property type="molecule type" value="Genomic_DNA"/>
</dbReference>
<accession>A0ABD3RVL7</accession>
<sequence length="314" mass="34812">MHSMKSLAWPLFAISFVAGPSAGAGRLIPRKTKLTWVNGIAHLPEHMSDPTNVISAAFGNVDVDYCHNPSSMTSESDYIGFVKDGIQASTHQLGRITPEVDDLLMNLRAALAEVGKSGRVIHIAHSQGSVITWLAARRLERDECRRIEIISFGGAATISTSEFPFARCINYYAVNDPILNVVPSAVRALKSGFSFGGGLEQEIVFLASRTGDPVTDHGLLNPTYLEALLWEGQRYQSLYLSPLWQMVDSTFVAPLSSSVTWFPNFAYDVTRRFILAVLMLLVMMRDFIRDIIKRLLGPAKESFEPIPMKSKLYD</sequence>
<evidence type="ECO:0000313" key="3">
    <source>
        <dbReference type="Proteomes" id="UP001530377"/>
    </source>
</evidence>
<comment type="caution">
    <text evidence="2">The sequence shown here is derived from an EMBL/GenBank/DDBJ whole genome shotgun (WGS) entry which is preliminary data.</text>
</comment>
<organism evidence="2 3">
    <name type="scientific">Cyclostephanos tholiformis</name>
    <dbReference type="NCBI Taxonomy" id="382380"/>
    <lineage>
        <taxon>Eukaryota</taxon>
        <taxon>Sar</taxon>
        <taxon>Stramenopiles</taxon>
        <taxon>Ochrophyta</taxon>
        <taxon>Bacillariophyta</taxon>
        <taxon>Coscinodiscophyceae</taxon>
        <taxon>Thalassiosirophycidae</taxon>
        <taxon>Stephanodiscales</taxon>
        <taxon>Stephanodiscaceae</taxon>
        <taxon>Cyclostephanos</taxon>
    </lineage>
</organism>
<evidence type="ECO:0000256" key="1">
    <source>
        <dbReference type="SAM" id="SignalP"/>
    </source>
</evidence>
<evidence type="ECO:0008006" key="4">
    <source>
        <dbReference type="Google" id="ProtNLM"/>
    </source>
</evidence>
<feature type="signal peptide" evidence="1">
    <location>
        <begin position="1"/>
        <end position="23"/>
    </location>
</feature>
<keyword evidence="3" id="KW-1185">Reference proteome</keyword>
<feature type="chain" id="PRO_5044871264" description="Fungal lipase-like domain-containing protein" evidence="1">
    <location>
        <begin position="24"/>
        <end position="314"/>
    </location>
</feature>
<dbReference type="AlphaFoldDB" id="A0ABD3RVL7"/>
<protein>
    <recommendedName>
        <fullName evidence="4">Fungal lipase-like domain-containing protein</fullName>
    </recommendedName>
</protein>
<evidence type="ECO:0000313" key="2">
    <source>
        <dbReference type="EMBL" id="KAL3816259.1"/>
    </source>
</evidence>
<keyword evidence="1" id="KW-0732">Signal</keyword>
<gene>
    <name evidence="2" type="ORF">ACHAXA_000198</name>
</gene>
<dbReference type="SUPFAM" id="SSF53474">
    <property type="entry name" value="alpha/beta-Hydrolases"/>
    <property type="match status" value="1"/>
</dbReference>